<evidence type="ECO:0000256" key="1">
    <source>
        <dbReference type="SAM" id="Phobius"/>
    </source>
</evidence>
<proteinExistence type="predicted"/>
<reference evidence="3 4" key="1">
    <citation type="submission" date="2019-04" db="EMBL/GenBank/DDBJ databases">
        <title>Sphingobacterium olei sp. nov., isolated from oil-contaminated soil.</title>
        <authorList>
            <person name="Liu B."/>
        </authorList>
    </citation>
    <scope>NUCLEOTIDE SEQUENCE [LARGE SCALE GENOMIC DNA]</scope>
    <source>
        <strain evidence="3 4">Y3L14</strain>
    </source>
</reference>
<feature type="chain" id="PRO_5020989477" evidence="2">
    <location>
        <begin position="21"/>
        <end position="142"/>
    </location>
</feature>
<keyword evidence="4" id="KW-1185">Reference proteome</keyword>
<evidence type="ECO:0000313" key="4">
    <source>
        <dbReference type="Proteomes" id="UP000309872"/>
    </source>
</evidence>
<organism evidence="3 4">
    <name type="scientific">Sphingobacterium alkalisoli</name>
    <dbReference type="NCBI Taxonomy" id="1874115"/>
    <lineage>
        <taxon>Bacteria</taxon>
        <taxon>Pseudomonadati</taxon>
        <taxon>Bacteroidota</taxon>
        <taxon>Sphingobacteriia</taxon>
        <taxon>Sphingobacteriales</taxon>
        <taxon>Sphingobacteriaceae</taxon>
        <taxon>Sphingobacterium</taxon>
    </lineage>
</organism>
<comment type="caution">
    <text evidence="3">The sequence shown here is derived from an EMBL/GenBank/DDBJ whole genome shotgun (WGS) entry which is preliminary data.</text>
</comment>
<keyword evidence="2" id="KW-0732">Signal</keyword>
<feature type="signal peptide" evidence="2">
    <location>
        <begin position="1"/>
        <end position="20"/>
    </location>
</feature>
<evidence type="ECO:0000256" key="2">
    <source>
        <dbReference type="SAM" id="SignalP"/>
    </source>
</evidence>
<dbReference type="OrthoDB" id="711648at2"/>
<name>A0A4U0H2Y0_9SPHI</name>
<dbReference type="RefSeq" id="WP_136821150.1">
    <property type="nucleotide sequence ID" value="NZ_BMJX01000003.1"/>
</dbReference>
<keyword evidence="1" id="KW-1133">Transmembrane helix</keyword>
<evidence type="ECO:0000313" key="3">
    <source>
        <dbReference type="EMBL" id="TJY66021.1"/>
    </source>
</evidence>
<keyword evidence="1" id="KW-0812">Transmembrane</keyword>
<protein>
    <submittedName>
        <fullName evidence="3">Uncharacterized protein</fullName>
    </submittedName>
</protein>
<sequence length="142" mass="16705">MKCTYLLVFLWLVASCGMQKTTVQREQTNTALSKSTWWTAEDRQQRVTDSARRIWSFYADSVFYFHPDSGLSAYNGWVQYQDGRSRGSTYSHRVGVVDALTETQVQSTAWTWRKWVSNLSHWPWMLAVLLLIAYLGYRYRAR</sequence>
<feature type="transmembrane region" description="Helical" evidence="1">
    <location>
        <begin position="121"/>
        <end position="137"/>
    </location>
</feature>
<dbReference type="AlphaFoldDB" id="A0A4U0H2Y0"/>
<gene>
    <name evidence="3" type="ORF">FAZ19_13075</name>
</gene>
<dbReference type="Proteomes" id="UP000309872">
    <property type="component" value="Unassembled WGS sequence"/>
</dbReference>
<keyword evidence="1" id="KW-0472">Membrane</keyword>
<dbReference type="PROSITE" id="PS51257">
    <property type="entry name" value="PROKAR_LIPOPROTEIN"/>
    <property type="match status" value="1"/>
</dbReference>
<dbReference type="EMBL" id="SUKA01000003">
    <property type="protein sequence ID" value="TJY66021.1"/>
    <property type="molecule type" value="Genomic_DNA"/>
</dbReference>
<accession>A0A4U0H2Y0</accession>